<proteinExistence type="predicted"/>
<keyword evidence="3" id="KW-1185">Reference proteome</keyword>
<name>A0ABR3GRS2_9PEZI</name>
<dbReference type="EMBL" id="JBBBZM010000020">
    <property type="protein sequence ID" value="KAL0638616.1"/>
    <property type="molecule type" value="Genomic_DNA"/>
</dbReference>
<feature type="region of interest" description="Disordered" evidence="1">
    <location>
        <begin position="1"/>
        <end position="23"/>
    </location>
</feature>
<evidence type="ECO:0000313" key="3">
    <source>
        <dbReference type="Proteomes" id="UP001447188"/>
    </source>
</evidence>
<protein>
    <submittedName>
        <fullName evidence="2">Uncharacterized protein</fullName>
    </submittedName>
</protein>
<organism evidence="2 3">
    <name type="scientific">Discina gigas</name>
    <dbReference type="NCBI Taxonomy" id="1032678"/>
    <lineage>
        <taxon>Eukaryota</taxon>
        <taxon>Fungi</taxon>
        <taxon>Dikarya</taxon>
        <taxon>Ascomycota</taxon>
        <taxon>Pezizomycotina</taxon>
        <taxon>Pezizomycetes</taxon>
        <taxon>Pezizales</taxon>
        <taxon>Discinaceae</taxon>
        <taxon>Discina</taxon>
    </lineage>
</organism>
<comment type="caution">
    <text evidence="2">The sequence shown here is derived from an EMBL/GenBank/DDBJ whole genome shotgun (WGS) entry which is preliminary data.</text>
</comment>
<gene>
    <name evidence="2" type="ORF">Q9L58_002342</name>
</gene>
<evidence type="ECO:0000313" key="2">
    <source>
        <dbReference type="EMBL" id="KAL0638616.1"/>
    </source>
</evidence>
<dbReference type="Proteomes" id="UP001447188">
    <property type="component" value="Unassembled WGS sequence"/>
</dbReference>
<sequence length="252" mass="29232">MHIRLRHSKKDPSKQELFLVKPNNHDTHHEAMQTLWDEEQMAKREFGPINNTQTSLYIQKRFCTKKPSDFIIEFRDVGHKYTYSITNGVAQWFFEITPSHYRPKRPLSTLKSYQHKFFAEDLISVDKDTVDNLAALFSGRSSPKWVCGEVGHGHYLVRVYLEPEIYRQDLHELDMKHTMHIVCDNAKFSDMFRGLCGNKLKDQFSLTQIYWDGDSSPIENIMLGTTYTYLAAVTGNMMVKDLGWSVDGDGAV</sequence>
<reference evidence="2 3" key="1">
    <citation type="submission" date="2024-02" db="EMBL/GenBank/DDBJ databases">
        <title>Discinaceae phylogenomics.</title>
        <authorList>
            <person name="Dirks A.C."/>
            <person name="James T.Y."/>
        </authorList>
    </citation>
    <scope>NUCLEOTIDE SEQUENCE [LARGE SCALE GENOMIC DNA]</scope>
    <source>
        <strain evidence="2 3">ACD0624</strain>
    </source>
</reference>
<evidence type="ECO:0000256" key="1">
    <source>
        <dbReference type="SAM" id="MobiDB-lite"/>
    </source>
</evidence>
<accession>A0ABR3GRS2</accession>